<dbReference type="PROSITE" id="PS51208">
    <property type="entry name" value="AUTOTRANSPORTER"/>
    <property type="match status" value="1"/>
</dbReference>
<accession>A0A515CQD9</accession>
<dbReference type="AlphaFoldDB" id="A0A515CQD9"/>
<dbReference type="SUPFAM" id="SSF51126">
    <property type="entry name" value="Pectin lyase-like"/>
    <property type="match status" value="1"/>
</dbReference>
<proteinExistence type="predicted"/>
<dbReference type="Pfam" id="PF03797">
    <property type="entry name" value="Autotransporter"/>
    <property type="match status" value="1"/>
</dbReference>
<feature type="signal peptide" evidence="1">
    <location>
        <begin position="1"/>
        <end position="19"/>
    </location>
</feature>
<sequence>MKKLAIAIVAALPLCSAQAIETYDVRNNSGQTVFKLNFYGPTDGSYLNDDGVPKHSTWVLDDAKKSQVISAAQRWADIIKPLPGKLPGVINIGTFDDENAGAMSPDVSDAAFSLTQLQAVLQGQDAGELNSGAHAVVQIGKMDFTPGQASPALIPTDHRADLEVIIFHEIAHALGNSADAGVADGVTQFGPTFGSWSSHLFDDNGNPAQPGQAILCTKCEGPDDPSAFDVRKDRGYFAGSHVNEVLAGAMPGVPVRILGVLGDLDDDYMSHIELERSLMSHQNYRNYTIMMEAELALLQDMGYDIDRRNFFGRSIYGSGLEVVNQQGYFARNAAGTGYIDGKANTAARGVGLHIYGSNNRVEQRGDILADGVAAAGIRIDGAGNTLSIAPGVRVQANGDYGTGLLVAYGDSHSIIQRGSLEATGKEGIAARLDFGNNLLGNETEYRGSYIWQWAGVDLSQYRAAPLVSNFDITGSLKGAKAAIYQSVNALAGAINVMRGADIQGDIISDYAQRDENNQARLTRLTFGLQPDAQGQVTALADNSFDFTYNGNIRGKDNLALVAEGGKTTLNGDHQVYSVDIQPGAQLAGNSRYGLSDAGLFTNNGLLTTGASFGKLSINGNYLQGPQGRLQLTFDSLGQGDQVQINGKSSLGGALELLPVKGWYASDWQINSASLLQLGQVNGEFDQLSVQAPSPTLSFRVVPLEAGQYQISATRDASAYSQYAQTANERNVGLALAHAAATAGDDLRSLLTALDFSSPEGRQVNRALAQLEPSAYNSLIQTSFDRERQLTRALTAPERNLTLAPTGDEPDWISFALPYGGGNWQNNTGNIAGYNASRYGVLFGAEKRNGLVAGLTTGFHAAVGGQTVNAKSADRARTNSTSFDVGLQFNYAQDVMAGPFAYGLGRIGAEDNQMKRQFDVAGISGTSKSHWTAWNGSLTLGGGYHFALSDTFSLGPVAALDYTATTHRTIKESGFGTAPLQIKGRYADSLQSTLGVEALYQQPLQGSQALSATLRLGWQHELLSNKVTQRAQFVGYNASAFDSESTLAGRDTLAAQAGVQYQLNQAVSLGASVSSELLRQGSHSLEGNVAVTWRF</sequence>
<name>A0A515CQD9_SERLI</name>
<dbReference type="SMART" id="SM00869">
    <property type="entry name" value="Autotransporter"/>
    <property type="match status" value="1"/>
</dbReference>
<reference evidence="3 4" key="1">
    <citation type="submission" date="2018-11" db="EMBL/GenBank/DDBJ databases">
        <title>The first complete genome of Serratia liquefaciens isolated from metalophyte plant revel distinctness adaptive mechanisms in an extreme habitat.</title>
        <authorList>
            <person name="Caneschi W.L."/>
            <person name="Sanchez A.B."/>
            <person name="Felestrino E.B."/>
            <person name="Assis R.A.B."/>
            <person name="Lemes C.G.C."/>
            <person name="Cordeiro I.F."/>
            <person name="Fonseca N.P."/>
            <person name="Villa M."/>
            <person name="Vieira I.T."/>
            <person name="Moraes L.A."/>
            <person name="Kamino L.H.Y."/>
            <person name="do Carmo F."/>
            <person name="Garcia C.M."/>
            <person name="Almeida N.F."/>
            <person name="Silva R.S."/>
            <person name="Ferro J.A."/>
            <person name="Ferro M.I.T."/>
            <person name="Varani A.M."/>
            <person name="Ferreira R.M."/>
            <person name="dos Santos V.L."/>
            <person name="Silva U.C."/>
            <person name="Setubal J.C."/>
            <person name="Moreira L.M."/>
        </authorList>
    </citation>
    <scope>NUCLEOTIDE SEQUENCE [LARGE SCALE GENOMIC DNA]</scope>
    <source>
        <strain evidence="3 4">FG3</strain>
    </source>
</reference>
<dbReference type="RefSeq" id="WP_142814470.1">
    <property type="nucleotide sequence ID" value="NZ_CP033893.1"/>
</dbReference>
<feature type="chain" id="PRO_5021960428" evidence="1">
    <location>
        <begin position="20"/>
        <end position="1094"/>
    </location>
</feature>
<dbReference type="InterPro" id="IPR036709">
    <property type="entry name" value="Autotransporte_beta_dom_sf"/>
</dbReference>
<dbReference type="EMBL" id="CP033893">
    <property type="protein sequence ID" value="QDL30386.1"/>
    <property type="molecule type" value="Genomic_DNA"/>
</dbReference>
<dbReference type="SUPFAM" id="SSF103515">
    <property type="entry name" value="Autotransporter"/>
    <property type="match status" value="1"/>
</dbReference>
<dbReference type="Gene3D" id="2.40.128.130">
    <property type="entry name" value="Autotransporter beta-domain"/>
    <property type="match status" value="1"/>
</dbReference>
<organism evidence="3 4">
    <name type="scientific">Serratia liquefaciens</name>
    <dbReference type="NCBI Taxonomy" id="614"/>
    <lineage>
        <taxon>Bacteria</taxon>
        <taxon>Pseudomonadati</taxon>
        <taxon>Pseudomonadota</taxon>
        <taxon>Gammaproteobacteria</taxon>
        <taxon>Enterobacterales</taxon>
        <taxon>Yersiniaceae</taxon>
        <taxon>Serratia</taxon>
    </lineage>
</organism>
<dbReference type="InterPro" id="IPR005546">
    <property type="entry name" value="Autotransporte_beta"/>
</dbReference>
<evidence type="ECO:0000259" key="2">
    <source>
        <dbReference type="PROSITE" id="PS51208"/>
    </source>
</evidence>
<protein>
    <submittedName>
        <fullName evidence="3">Autotransporter outer membrane beta-barrel domain-containing protein</fullName>
    </submittedName>
</protein>
<evidence type="ECO:0000313" key="3">
    <source>
        <dbReference type="EMBL" id="QDL30386.1"/>
    </source>
</evidence>
<evidence type="ECO:0000313" key="4">
    <source>
        <dbReference type="Proteomes" id="UP000317572"/>
    </source>
</evidence>
<dbReference type="InterPro" id="IPR011050">
    <property type="entry name" value="Pectin_lyase_fold/virulence"/>
</dbReference>
<feature type="domain" description="Autotransporter" evidence="2">
    <location>
        <begin position="806"/>
        <end position="1094"/>
    </location>
</feature>
<gene>
    <name evidence="3" type="ORF">EGO53_00610</name>
</gene>
<evidence type="ECO:0000256" key="1">
    <source>
        <dbReference type="SAM" id="SignalP"/>
    </source>
</evidence>
<dbReference type="STRING" id="614.XJ20_03105"/>
<keyword evidence="1" id="KW-0732">Signal</keyword>
<dbReference type="Proteomes" id="UP000317572">
    <property type="component" value="Chromosome"/>
</dbReference>